<evidence type="ECO:0000259" key="4">
    <source>
        <dbReference type="PROSITE" id="PS51320"/>
    </source>
</evidence>
<feature type="compositionally biased region" description="Basic and acidic residues" evidence="3">
    <location>
        <begin position="363"/>
        <end position="376"/>
    </location>
</feature>
<evidence type="ECO:0000256" key="1">
    <source>
        <dbReference type="ARBA" id="ARBA00008614"/>
    </source>
</evidence>
<sequence length="376" mass="39756">MAHAHGNGKNDKQNVSINAGGDTEGKPTTFHDFLGNKGQSQESAPAAVGGGRQPPEVSPSATSDLGSETSVIIWKGYHFMDQEAILQGLKVVTDSQGINESNSDSFMMSSRDKFPQGQGDSHDSPLLTKEFYSISAAAIFRGERLRRTHDEETSFGMHQMRPISASFISQSSTGGRTDMNPSKWDKATAVNPGPVLHYPPRSGQVMPFGYQAPSNRFKDTNVGPSLISQTAADEGSRTGIKGSGVLSSINATGAISGRQPAGVLIRSGKQKSGVCISEPESSTTPSQRGTESTGRQMTIFYGGQAHVFDNVHPNKADIIMALAGSSGGSWSTTYKPNLAAKPSSGENRMPSGGDNDAGIAILRELHGRPSDKGETR</sequence>
<comment type="subcellular location">
    <subcellularLocation>
        <location evidence="2">Nucleus</location>
    </subcellularLocation>
</comment>
<dbReference type="InterPro" id="IPR010399">
    <property type="entry name" value="Tify_dom"/>
</dbReference>
<dbReference type="Pfam" id="PF06200">
    <property type="entry name" value="tify"/>
    <property type="match status" value="1"/>
</dbReference>
<feature type="compositionally biased region" description="Polar residues" evidence="3">
    <location>
        <begin position="279"/>
        <end position="293"/>
    </location>
</feature>
<dbReference type="AlphaFoldDB" id="A0AAW2MHG7"/>
<proteinExistence type="inferred from homology"/>
<comment type="domain">
    <text evidence="2">The jas domain is required for interaction with COI1.</text>
</comment>
<keyword evidence="2" id="KW-0539">Nucleus</keyword>
<evidence type="ECO:0000256" key="2">
    <source>
        <dbReference type="RuleBase" id="RU369065"/>
    </source>
</evidence>
<reference evidence="5" key="1">
    <citation type="submission" date="2020-06" db="EMBL/GenBank/DDBJ databases">
        <authorList>
            <person name="Li T."/>
            <person name="Hu X."/>
            <person name="Zhang T."/>
            <person name="Song X."/>
            <person name="Zhang H."/>
            <person name="Dai N."/>
            <person name="Sheng W."/>
            <person name="Hou X."/>
            <person name="Wei L."/>
        </authorList>
    </citation>
    <scope>NUCLEOTIDE SEQUENCE</scope>
    <source>
        <strain evidence="5">G01</strain>
        <tissue evidence="5">Leaf</tissue>
    </source>
</reference>
<feature type="region of interest" description="Disordered" evidence="3">
    <location>
        <begin position="330"/>
        <end position="376"/>
    </location>
</feature>
<dbReference type="InterPro" id="IPR040390">
    <property type="entry name" value="TIFY/JAZ"/>
</dbReference>
<dbReference type="GO" id="GO:0005634">
    <property type="term" value="C:nucleus"/>
    <property type="evidence" value="ECO:0007669"/>
    <property type="project" value="UniProtKB-SubCell"/>
</dbReference>
<evidence type="ECO:0000313" key="5">
    <source>
        <dbReference type="EMBL" id="KAL0330800.1"/>
    </source>
</evidence>
<evidence type="ECO:0000256" key="3">
    <source>
        <dbReference type="SAM" id="MobiDB-lite"/>
    </source>
</evidence>
<feature type="region of interest" description="Disordered" evidence="3">
    <location>
        <begin position="272"/>
        <end position="293"/>
    </location>
</feature>
<organism evidence="5">
    <name type="scientific">Sesamum angustifolium</name>
    <dbReference type="NCBI Taxonomy" id="2727405"/>
    <lineage>
        <taxon>Eukaryota</taxon>
        <taxon>Viridiplantae</taxon>
        <taxon>Streptophyta</taxon>
        <taxon>Embryophyta</taxon>
        <taxon>Tracheophyta</taxon>
        <taxon>Spermatophyta</taxon>
        <taxon>Magnoliopsida</taxon>
        <taxon>eudicotyledons</taxon>
        <taxon>Gunneridae</taxon>
        <taxon>Pentapetalae</taxon>
        <taxon>asterids</taxon>
        <taxon>lamiids</taxon>
        <taxon>Lamiales</taxon>
        <taxon>Pedaliaceae</taxon>
        <taxon>Sesamum</taxon>
    </lineage>
</organism>
<gene>
    <name evidence="5" type="ORF">Sangu_1625500</name>
</gene>
<keyword evidence="2" id="KW-1184">Jasmonic acid signaling pathway</keyword>
<dbReference type="GO" id="GO:0031347">
    <property type="term" value="P:regulation of defense response"/>
    <property type="evidence" value="ECO:0007669"/>
    <property type="project" value="UniProtKB-UniRule"/>
</dbReference>
<dbReference type="SMART" id="SM00979">
    <property type="entry name" value="TIFY"/>
    <property type="match status" value="1"/>
</dbReference>
<dbReference type="PANTHER" id="PTHR33077:SF8">
    <property type="entry name" value="PROTEIN TIFY 8"/>
    <property type="match status" value="1"/>
</dbReference>
<dbReference type="PROSITE" id="PS51320">
    <property type="entry name" value="TIFY"/>
    <property type="match status" value="1"/>
</dbReference>
<dbReference type="GO" id="GO:0009611">
    <property type="term" value="P:response to wounding"/>
    <property type="evidence" value="ECO:0007669"/>
    <property type="project" value="UniProtKB-UniRule"/>
</dbReference>
<name>A0AAW2MHG7_9LAMI</name>
<accession>A0AAW2MHG7</accession>
<comment type="similarity">
    <text evidence="1 2">Belongs to the TIFY/JAZ family.</text>
</comment>
<reference evidence="5" key="2">
    <citation type="journal article" date="2024" name="Plant">
        <title>Genomic evolution and insights into agronomic trait innovations of Sesamum species.</title>
        <authorList>
            <person name="Miao H."/>
            <person name="Wang L."/>
            <person name="Qu L."/>
            <person name="Liu H."/>
            <person name="Sun Y."/>
            <person name="Le M."/>
            <person name="Wang Q."/>
            <person name="Wei S."/>
            <person name="Zheng Y."/>
            <person name="Lin W."/>
            <person name="Duan Y."/>
            <person name="Cao H."/>
            <person name="Xiong S."/>
            <person name="Wang X."/>
            <person name="Wei L."/>
            <person name="Li C."/>
            <person name="Ma Q."/>
            <person name="Ju M."/>
            <person name="Zhao R."/>
            <person name="Li G."/>
            <person name="Mu C."/>
            <person name="Tian Q."/>
            <person name="Mei H."/>
            <person name="Zhang T."/>
            <person name="Gao T."/>
            <person name="Zhang H."/>
        </authorList>
    </citation>
    <scope>NUCLEOTIDE SEQUENCE</scope>
    <source>
        <strain evidence="5">G01</strain>
    </source>
</reference>
<protein>
    <recommendedName>
        <fullName evidence="2">Protein TIFY</fullName>
    </recommendedName>
    <alternativeName>
        <fullName evidence="2">Jasmonate ZIM domain-containing protein</fullName>
    </alternativeName>
</protein>
<comment type="function">
    <text evidence="2">Repressor of jasmonate responses.</text>
</comment>
<comment type="caution">
    <text evidence="5">The sequence shown here is derived from an EMBL/GenBank/DDBJ whole genome shotgun (WGS) entry which is preliminary data.</text>
</comment>
<dbReference type="EMBL" id="JACGWK010000010">
    <property type="protein sequence ID" value="KAL0330800.1"/>
    <property type="molecule type" value="Genomic_DNA"/>
</dbReference>
<dbReference type="GO" id="GO:2000022">
    <property type="term" value="P:regulation of jasmonic acid mediated signaling pathway"/>
    <property type="evidence" value="ECO:0007669"/>
    <property type="project" value="UniProtKB-UniRule"/>
</dbReference>
<dbReference type="PANTHER" id="PTHR33077">
    <property type="entry name" value="PROTEIN TIFY 4A-RELATED-RELATED"/>
    <property type="match status" value="1"/>
</dbReference>
<feature type="domain" description="Tify" evidence="4">
    <location>
        <begin position="290"/>
        <end position="325"/>
    </location>
</feature>
<feature type="region of interest" description="Disordered" evidence="3">
    <location>
        <begin position="1"/>
        <end position="65"/>
    </location>
</feature>